<organism evidence="1 2">
    <name type="scientific">Methylorubrum populi (strain ATCC BAA-705 / NCIMB 13946 / BJ001)</name>
    <name type="common">Methylobacterium populi</name>
    <dbReference type="NCBI Taxonomy" id="441620"/>
    <lineage>
        <taxon>Bacteria</taxon>
        <taxon>Pseudomonadati</taxon>
        <taxon>Pseudomonadota</taxon>
        <taxon>Alphaproteobacteria</taxon>
        <taxon>Hyphomicrobiales</taxon>
        <taxon>Methylobacteriaceae</taxon>
        <taxon>Methylorubrum</taxon>
    </lineage>
</organism>
<sequence length="87" mass="9697">MAGERARPAASRGLEPSCLYPDEDEIARLVCPKKRVAEWRGLAAVLERQGFPPVDPEFGGRYWPAVKAFLDARNGVADHGFDRRSSR</sequence>
<dbReference type="KEGG" id="mpo:Mpop_2749"/>
<protein>
    <submittedName>
        <fullName evidence="1">Uncharacterized protein</fullName>
    </submittedName>
</protein>
<dbReference type="RefSeq" id="WP_012454626.1">
    <property type="nucleotide sequence ID" value="NC_010725.1"/>
</dbReference>
<name>B1ZD35_METPB</name>
<evidence type="ECO:0000313" key="2">
    <source>
        <dbReference type="Proteomes" id="UP000007136"/>
    </source>
</evidence>
<reference evidence="1" key="1">
    <citation type="submission" date="2008-04" db="EMBL/GenBank/DDBJ databases">
        <title>Complete sequence of chromosome of Methylobacterium populi BJ001.</title>
        <authorList>
            <consortium name="US DOE Joint Genome Institute"/>
            <person name="Copeland A."/>
            <person name="Lucas S."/>
            <person name="Lapidus A."/>
            <person name="Glavina del Rio T."/>
            <person name="Dalin E."/>
            <person name="Tice H."/>
            <person name="Bruce D."/>
            <person name="Goodwin L."/>
            <person name="Pitluck S."/>
            <person name="Chertkov O."/>
            <person name="Brettin T."/>
            <person name="Detter J.C."/>
            <person name="Han C."/>
            <person name="Kuske C.R."/>
            <person name="Schmutz J."/>
            <person name="Larimer F."/>
            <person name="Land M."/>
            <person name="Hauser L."/>
            <person name="Kyrpides N."/>
            <person name="Mikhailova N."/>
            <person name="Marx C."/>
            <person name="Richardson P."/>
        </authorList>
    </citation>
    <scope>NUCLEOTIDE SEQUENCE [LARGE SCALE GENOMIC DNA]</scope>
    <source>
        <strain evidence="1">BJ001</strain>
    </source>
</reference>
<dbReference type="Proteomes" id="UP000007136">
    <property type="component" value="Chromosome"/>
</dbReference>
<accession>B1ZD35</accession>
<dbReference type="AlphaFoldDB" id="B1ZD35"/>
<dbReference type="OrthoDB" id="8002233at2"/>
<dbReference type="HOGENOM" id="CLU_2479802_0_0_5"/>
<evidence type="ECO:0000313" key="1">
    <source>
        <dbReference type="EMBL" id="ACB80904.1"/>
    </source>
</evidence>
<dbReference type="STRING" id="441620.Mpop_2749"/>
<dbReference type="eggNOG" id="ENOG5032YHM">
    <property type="taxonomic scope" value="Bacteria"/>
</dbReference>
<dbReference type="EMBL" id="CP001029">
    <property type="protein sequence ID" value="ACB80904.1"/>
    <property type="molecule type" value="Genomic_DNA"/>
</dbReference>
<proteinExistence type="predicted"/>
<gene>
    <name evidence="1" type="ordered locus">Mpop_2749</name>
</gene>